<dbReference type="Proteomes" id="UP000051256">
    <property type="component" value="Unassembled WGS sequence"/>
</dbReference>
<protein>
    <submittedName>
        <fullName evidence="1">Uncharacterized protein</fullName>
    </submittedName>
</protein>
<dbReference type="EMBL" id="AYZR01000004">
    <property type="protein sequence ID" value="KRM94444.1"/>
    <property type="molecule type" value="Genomic_DNA"/>
</dbReference>
<sequence length="218" mass="25280">MVKQGQRAASRRQKQIKQRLKQRVKLSQRTINVEQLPEFILVRYGLTLKKRLTKLSAETIQRLLQALMKNVPSGFQWSMKTWITETLQRVNNQVPWQFYYVIAENWDDFQAFLIRELPAVPLTQPLIIEDKIDNLELEEIISHQLAVNFFLTATQNNSILMRQLPAAKITELQTSFNDSQELKWQKVASLLGQVKPAGDPGTRAWLTDLNQLSVEGDH</sequence>
<proteinExistence type="predicted"/>
<evidence type="ECO:0000313" key="1">
    <source>
        <dbReference type="EMBL" id="KRM94444.1"/>
    </source>
</evidence>
<dbReference type="STRING" id="1423802.FC56_GL001400"/>
<gene>
    <name evidence="1" type="ORF">FC56_GL001400</name>
</gene>
<name>A0A0R2D2S8_9LACO</name>
<organism evidence="1 2">
    <name type="scientific">Lentilactobacillus senioris DSM 24302 = JCM 17472</name>
    <dbReference type="NCBI Taxonomy" id="1423802"/>
    <lineage>
        <taxon>Bacteria</taxon>
        <taxon>Bacillati</taxon>
        <taxon>Bacillota</taxon>
        <taxon>Bacilli</taxon>
        <taxon>Lactobacillales</taxon>
        <taxon>Lactobacillaceae</taxon>
        <taxon>Lentilactobacillus</taxon>
    </lineage>
</organism>
<dbReference type="AlphaFoldDB" id="A0A0R2D2S8"/>
<evidence type="ECO:0000313" key="2">
    <source>
        <dbReference type="Proteomes" id="UP000051256"/>
    </source>
</evidence>
<accession>A0A0R2D2S8</accession>
<dbReference type="PATRIC" id="fig|1423802.4.peg.1419"/>
<comment type="caution">
    <text evidence="1">The sequence shown here is derived from an EMBL/GenBank/DDBJ whole genome shotgun (WGS) entry which is preliminary data.</text>
</comment>
<reference evidence="1 2" key="1">
    <citation type="journal article" date="2015" name="Genome Announc.">
        <title>Expanding the biotechnology potential of lactobacilli through comparative genomics of 213 strains and associated genera.</title>
        <authorList>
            <person name="Sun Z."/>
            <person name="Harris H.M."/>
            <person name="McCann A."/>
            <person name="Guo C."/>
            <person name="Argimon S."/>
            <person name="Zhang W."/>
            <person name="Yang X."/>
            <person name="Jeffery I.B."/>
            <person name="Cooney J.C."/>
            <person name="Kagawa T.F."/>
            <person name="Liu W."/>
            <person name="Song Y."/>
            <person name="Salvetti E."/>
            <person name="Wrobel A."/>
            <person name="Rasinkangas P."/>
            <person name="Parkhill J."/>
            <person name="Rea M.C."/>
            <person name="O'Sullivan O."/>
            <person name="Ritari J."/>
            <person name="Douillard F.P."/>
            <person name="Paul Ross R."/>
            <person name="Yang R."/>
            <person name="Briner A.E."/>
            <person name="Felis G.E."/>
            <person name="de Vos W.M."/>
            <person name="Barrangou R."/>
            <person name="Klaenhammer T.R."/>
            <person name="Caufield P.W."/>
            <person name="Cui Y."/>
            <person name="Zhang H."/>
            <person name="O'Toole P.W."/>
        </authorList>
    </citation>
    <scope>NUCLEOTIDE SEQUENCE [LARGE SCALE GENOMIC DNA]</scope>
    <source>
        <strain evidence="1 2">DSM 24302</strain>
    </source>
</reference>
<keyword evidence="2" id="KW-1185">Reference proteome</keyword>
<dbReference type="RefSeq" id="WP_056977662.1">
    <property type="nucleotide sequence ID" value="NZ_AYZR01000004.1"/>
</dbReference>